<dbReference type="Proteomes" id="UP000273982">
    <property type="component" value="Chromosome"/>
</dbReference>
<dbReference type="KEGG" id="mros:EHO51_07645"/>
<dbReference type="KEGG" id="mros:EHO51_00180"/>
<evidence type="ECO:0000313" key="7">
    <source>
        <dbReference type="EMBL" id="QGM96007.1"/>
    </source>
</evidence>
<geneLocation type="plasmid" evidence="5">
    <name>pGW6_2</name>
</geneLocation>
<dbReference type="KEGG" id="mros:EHO51_15870"/>
<dbReference type="EMBL" id="CP034088">
    <property type="protein sequence ID" value="AZG79131.1"/>
    <property type="molecule type" value="Genomic_DNA"/>
</dbReference>
<dbReference type="SUPFAM" id="SSF48295">
    <property type="entry name" value="TrpR-like"/>
    <property type="match status" value="1"/>
</dbReference>
<dbReference type="Gene3D" id="1.10.10.10">
    <property type="entry name" value="Winged helix-like DNA-binding domain superfamily/Winged helix DNA-binding domain"/>
    <property type="match status" value="1"/>
</dbReference>
<proteinExistence type="inferred from homology"/>
<evidence type="ECO:0000313" key="4">
    <source>
        <dbReference type="EMBL" id="AZG78092.1"/>
    </source>
</evidence>
<geneLocation type="plasmid" evidence="7 9">
    <name>unnamed2</name>
</geneLocation>
<geneLocation type="plasmid" evidence="8">
    <name>pgw6_2</name>
</geneLocation>
<reference evidence="7 9" key="2">
    <citation type="journal article" date="2021" name="AMB Express">
        <title>Isolation and characterisation of Methylocystis spp. for poly-3-hydroxybutyrate production using waste methane feedstocks.</title>
        <authorList>
            <person name="Rumah B.L."/>
            <person name="Stead C.E."/>
            <person name="Claxton Stevens B.H."/>
            <person name="Minton N.P."/>
            <person name="Grosse-Honebrink A."/>
            <person name="Zhang Y."/>
        </authorList>
    </citation>
    <scope>NUCLEOTIDE SEQUENCE [LARGE SCALE GENOMIC DNA]</scope>
    <source>
        <strain evidence="7 9">BRCS1</strain>
        <plasmid evidence="7 9">unnamed2</plasmid>
    </source>
</reference>
<dbReference type="EMBL" id="CP034086">
    <property type="protein sequence ID" value="AZG75294.1"/>
    <property type="molecule type" value="Genomic_DNA"/>
</dbReference>
<dbReference type="EMBL" id="CP044330">
    <property type="protein sequence ID" value="QGM96007.1"/>
    <property type="molecule type" value="Genomic_DNA"/>
</dbReference>
<dbReference type="PANTHER" id="PTHR37936:SF3">
    <property type="entry name" value="TRANSPOSASE INSC FOR INSERTION ELEMENT IS2A-RELATED"/>
    <property type="match status" value="1"/>
</dbReference>
<name>A0A3G8MAA4_9HYPH</name>
<dbReference type="EMBL" id="CP034086">
    <property type="protein sequence ID" value="AZG76611.1"/>
    <property type="molecule type" value="Genomic_DNA"/>
</dbReference>
<dbReference type="EMBL" id="CP034088">
    <property type="protein sequence ID" value="AZG79057.1"/>
    <property type="molecule type" value="Genomic_DNA"/>
</dbReference>
<dbReference type="EMBL" id="CP034086">
    <property type="protein sequence ID" value="AZG78092.1"/>
    <property type="molecule type" value="Genomic_DNA"/>
</dbReference>
<comment type="similarity">
    <text evidence="1">Belongs to the transposase 8 family.</text>
</comment>
<dbReference type="GO" id="GO:0004803">
    <property type="term" value="F:transposase activity"/>
    <property type="evidence" value="ECO:0007669"/>
    <property type="project" value="InterPro"/>
</dbReference>
<evidence type="ECO:0000313" key="3">
    <source>
        <dbReference type="EMBL" id="AZG76611.1"/>
    </source>
</evidence>
<keyword evidence="5" id="KW-0614">Plasmid</keyword>
<dbReference type="KEGG" id="mros:EHO51_20335"/>
<dbReference type="RefSeq" id="WP_109027271.1">
    <property type="nucleotide sequence ID" value="NZ_CP034086.1"/>
</dbReference>
<dbReference type="KEGG" id="mros:EHO51_19815"/>
<reference evidence="4 8" key="1">
    <citation type="submission" date="2018-11" db="EMBL/GenBank/DDBJ databases">
        <title>Genome squencing of methanotrophic bacteria isolated from alkaline groundwater in Korea.</title>
        <authorList>
            <person name="Nguyen L.N."/>
        </authorList>
    </citation>
    <scope>NUCLEOTIDE SEQUENCE [LARGE SCALE GENOMIC DNA]</scope>
    <source>
        <strain evidence="4 8">GW6</strain>
        <plasmid evidence="5">pGW6_2</plasmid>
        <plasmid evidence="8">pgw6_2</plasmid>
    </source>
</reference>
<accession>A0A3G8MAA4</accession>
<evidence type="ECO:0000313" key="2">
    <source>
        <dbReference type="EMBL" id="AZG75294.1"/>
    </source>
</evidence>
<dbReference type="InterPro" id="IPR002514">
    <property type="entry name" value="Transposase_8"/>
</dbReference>
<dbReference type="GO" id="GO:0006313">
    <property type="term" value="P:DNA transposition"/>
    <property type="evidence" value="ECO:0007669"/>
    <property type="project" value="InterPro"/>
</dbReference>
<evidence type="ECO:0000313" key="6">
    <source>
        <dbReference type="EMBL" id="AZG79131.1"/>
    </source>
</evidence>
<dbReference type="PANTHER" id="PTHR37936">
    <property type="entry name" value="TRANSPOSASE INSC FOR INSERTION ELEMENT IS2A-RELATED"/>
    <property type="match status" value="1"/>
</dbReference>
<keyword evidence="9" id="KW-1185">Reference proteome</keyword>
<evidence type="ECO:0000313" key="8">
    <source>
        <dbReference type="Proteomes" id="UP000273982"/>
    </source>
</evidence>
<dbReference type="Proteomes" id="UP000273982">
    <property type="component" value="Plasmid pGW6_2"/>
</dbReference>
<dbReference type="InterPro" id="IPR036388">
    <property type="entry name" value="WH-like_DNA-bd_sf"/>
</dbReference>
<evidence type="ECO:0000313" key="5">
    <source>
        <dbReference type="EMBL" id="AZG79057.1"/>
    </source>
</evidence>
<evidence type="ECO:0000313" key="9">
    <source>
        <dbReference type="Proteomes" id="UP000424673"/>
    </source>
</evidence>
<protein>
    <submittedName>
        <fullName evidence="4">Transposase</fullName>
    </submittedName>
</protein>
<dbReference type="InterPro" id="IPR010921">
    <property type="entry name" value="Trp_repressor/repl_initiator"/>
</dbReference>
<dbReference type="Pfam" id="PF01527">
    <property type="entry name" value="HTH_Tnp_1"/>
    <property type="match status" value="1"/>
</dbReference>
<sequence length="153" mass="16576">MSILEHKHVSEIEAAPPRRVEIFTGAGRRRTWTAEEKASIVAESYEEGVHACQVARRHGLTPQQLFTWRRAARESLKAVDAETPSAFVPAVVEATAVKATPAEPADAQAASVRPPIIELEIGGSRVWIWRGAEAALVTAIVGALKDDKRSDCA</sequence>
<organism evidence="4 8">
    <name type="scientific">Methylocystis rosea</name>
    <dbReference type="NCBI Taxonomy" id="173366"/>
    <lineage>
        <taxon>Bacteria</taxon>
        <taxon>Pseudomonadati</taxon>
        <taxon>Pseudomonadota</taxon>
        <taxon>Alphaproteobacteria</taxon>
        <taxon>Hyphomicrobiales</taxon>
        <taxon>Methylocystaceae</taxon>
        <taxon>Methylocystis</taxon>
    </lineage>
</organism>
<dbReference type="AlphaFoldDB" id="A0A3G8MAA4"/>
<dbReference type="GO" id="GO:0043565">
    <property type="term" value="F:sequence-specific DNA binding"/>
    <property type="evidence" value="ECO:0007669"/>
    <property type="project" value="InterPro"/>
</dbReference>
<gene>
    <name evidence="2" type="ORF">EHO51_00180</name>
    <name evidence="3" type="ORF">EHO51_07645</name>
    <name evidence="4" type="ORF">EHO51_15870</name>
    <name evidence="5" type="ORF">EHO51_19815</name>
    <name evidence="6" type="ORF">EHO51_20335</name>
    <name evidence="7" type="ORF">F7D13_18220</name>
</gene>
<dbReference type="NCBIfam" id="NF047595">
    <property type="entry name" value="IS66_ISRel24_TnpA"/>
    <property type="match status" value="1"/>
</dbReference>
<dbReference type="Proteomes" id="UP000424673">
    <property type="component" value="Plasmid unnamed2"/>
</dbReference>
<evidence type="ECO:0000256" key="1">
    <source>
        <dbReference type="ARBA" id="ARBA00009964"/>
    </source>
</evidence>